<evidence type="ECO:0000313" key="1">
    <source>
        <dbReference type="EMBL" id="EIR14185.1"/>
    </source>
</evidence>
<sequence length="58" mass="6841">MNTKQAKIILLCIKFYRTFIVLIVIVRNCTDIDCLIFSALRKDSEKKYFSPNKLKKSQ</sequence>
<dbReference type="EMBL" id="AKRT01000438">
    <property type="protein sequence ID" value="EIR14185.1"/>
    <property type="molecule type" value="Genomic_DNA"/>
</dbReference>
<name>A0AB72ZGF5_YERPE</name>
<reference evidence="1 2" key="1">
    <citation type="submission" date="2012-05" db="EMBL/GenBank/DDBJ databases">
        <title>Genome sequence of Yersinia Pestis PY-08.</title>
        <authorList>
            <person name="Santana-Cruz I."/>
            <person name="Sengamalay N."/>
            <person name="McCracken C."/>
            <person name="Daugherty S.C."/>
            <person name="Maroo A."/>
            <person name="Vara P.G."/>
            <person name="Tallon L.J."/>
            <person name="Sadzewicz L."/>
            <person name="Vinetz J.M."/>
            <person name="Cespedes Zambrano M.J."/>
            <person name="Fraser-Liggett C.M."/>
            <person name="Tettelin H."/>
        </authorList>
    </citation>
    <scope>NUCLEOTIDE SEQUENCE [LARGE SCALE GENOMIC DNA]</scope>
    <source>
        <strain evidence="1 2">PY-08</strain>
    </source>
</reference>
<comment type="caution">
    <text evidence="1">The sequence shown here is derived from an EMBL/GenBank/DDBJ whole genome shotgun (WGS) entry which is preliminary data.</text>
</comment>
<protein>
    <submittedName>
        <fullName evidence="1">Uncharacterized protein</fullName>
    </submittedName>
</protein>
<dbReference type="AlphaFoldDB" id="A0AB72ZGF5"/>
<accession>A0AB72ZGF5</accession>
<evidence type="ECO:0000313" key="2">
    <source>
        <dbReference type="Proteomes" id="UP000003231"/>
    </source>
</evidence>
<gene>
    <name evidence="1" type="ORF">YPPY08_4008</name>
</gene>
<proteinExistence type="predicted"/>
<dbReference type="Proteomes" id="UP000003231">
    <property type="component" value="Unassembled WGS sequence"/>
</dbReference>
<organism evidence="1 2">
    <name type="scientific">Yersinia pestis PY-08</name>
    <dbReference type="NCBI Taxonomy" id="992134"/>
    <lineage>
        <taxon>Bacteria</taxon>
        <taxon>Pseudomonadati</taxon>
        <taxon>Pseudomonadota</taxon>
        <taxon>Gammaproteobacteria</taxon>
        <taxon>Enterobacterales</taxon>
        <taxon>Yersiniaceae</taxon>
        <taxon>Yersinia</taxon>
    </lineage>
</organism>